<organism evidence="1 2">
    <name type="scientific">Ancylostoma ceylanicum</name>
    <dbReference type="NCBI Taxonomy" id="53326"/>
    <lineage>
        <taxon>Eukaryota</taxon>
        <taxon>Metazoa</taxon>
        <taxon>Ecdysozoa</taxon>
        <taxon>Nematoda</taxon>
        <taxon>Chromadorea</taxon>
        <taxon>Rhabditida</taxon>
        <taxon>Rhabditina</taxon>
        <taxon>Rhabditomorpha</taxon>
        <taxon>Strongyloidea</taxon>
        <taxon>Ancylostomatidae</taxon>
        <taxon>Ancylostomatinae</taxon>
        <taxon>Ancylostoma</taxon>
    </lineage>
</organism>
<reference evidence="2" key="1">
    <citation type="journal article" date="2015" name="Nat. Genet.">
        <title>The genome and transcriptome of the zoonotic hookworm Ancylostoma ceylanicum identify infection-specific gene families.</title>
        <authorList>
            <person name="Schwarz E.M."/>
            <person name="Hu Y."/>
            <person name="Antoshechkin I."/>
            <person name="Miller M.M."/>
            <person name="Sternberg P.W."/>
            <person name="Aroian R.V."/>
        </authorList>
    </citation>
    <scope>NUCLEOTIDE SEQUENCE</scope>
    <source>
        <strain evidence="2">HY135</strain>
    </source>
</reference>
<name>A0A016UP00_9BILA</name>
<proteinExistence type="predicted"/>
<keyword evidence="2" id="KW-1185">Reference proteome</keyword>
<dbReference type="AlphaFoldDB" id="A0A016UP00"/>
<protein>
    <submittedName>
        <fullName evidence="1">Uncharacterized protein</fullName>
    </submittedName>
</protein>
<gene>
    <name evidence="1" type="primary">Acey_s0032.g2567</name>
    <name evidence="1" type="ORF">Y032_0032g2567</name>
</gene>
<accession>A0A016UP00</accession>
<evidence type="ECO:0000313" key="2">
    <source>
        <dbReference type="Proteomes" id="UP000024635"/>
    </source>
</evidence>
<dbReference type="Proteomes" id="UP000024635">
    <property type="component" value="Unassembled WGS sequence"/>
</dbReference>
<dbReference type="EMBL" id="JARK01001368">
    <property type="protein sequence ID" value="EYC16920.1"/>
    <property type="molecule type" value="Genomic_DNA"/>
</dbReference>
<evidence type="ECO:0000313" key="1">
    <source>
        <dbReference type="EMBL" id="EYC16920.1"/>
    </source>
</evidence>
<sequence length="147" mass="16386">MEEGSATADSILATYAFLMKLNNSTAHGKNSLDFVNRHAVVIFRWTITPLACNHQHWQGVILFADIGNVLFSVGRNRNAAGKKRLEAIYCRANRPTRIVQVIVNHRQNMSNVNRILLQDAAALSEILVGVLSSEGQGNERLTMVWVE</sequence>
<comment type="caution">
    <text evidence="1">The sequence shown here is derived from an EMBL/GenBank/DDBJ whole genome shotgun (WGS) entry which is preliminary data.</text>
</comment>